<proteinExistence type="predicted"/>
<reference evidence="2" key="1">
    <citation type="submission" date="2022-12" db="EMBL/GenBank/DDBJ databases">
        <title>Draft genome assemblies for two species of Escallonia (Escalloniales).</title>
        <authorList>
            <person name="Chanderbali A."/>
            <person name="Dervinis C."/>
            <person name="Anghel I."/>
            <person name="Soltis D."/>
            <person name="Soltis P."/>
            <person name="Zapata F."/>
        </authorList>
    </citation>
    <scope>NUCLEOTIDE SEQUENCE</scope>
    <source>
        <strain evidence="2">UCBG64.0493</strain>
        <tissue evidence="2">Leaf</tissue>
    </source>
</reference>
<dbReference type="PANTHER" id="PTHR15907">
    <property type="entry name" value="DUF614 FAMILY PROTEIN-RELATED"/>
    <property type="match status" value="1"/>
</dbReference>
<evidence type="ECO:0000256" key="1">
    <source>
        <dbReference type="SAM" id="MobiDB-lite"/>
    </source>
</evidence>
<protein>
    <submittedName>
        <fullName evidence="2">Uncharacterized protein</fullName>
    </submittedName>
</protein>
<feature type="non-terminal residue" evidence="2">
    <location>
        <position position="1"/>
    </location>
</feature>
<comment type="caution">
    <text evidence="2">The sequence shown here is derived from an EMBL/GenBank/DDBJ whole genome shotgun (WGS) entry which is preliminary data.</text>
</comment>
<dbReference type="EMBL" id="JAVXUP010001817">
    <property type="protein sequence ID" value="KAK3007849.1"/>
    <property type="molecule type" value="Genomic_DNA"/>
</dbReference>
<evidence type="ECO:0000313" key="3">
    <source>
        <dbReference type="Proteomes" id="UP001188597"/>
    </source>
</evidence>
<feature type="region of interest" description="Disordered" evidence="1">
    <location>
        <begin position="1"/>
        <end position="86"/>
    </location>
</feature>
<dbReference type="InterPro" id="IPR006461">
    <property type="entry name" value="PLAC_motif_containing"/>
</dbReference>
<name>A0AA88VH89_9ASTE</name>
<sequence length="315" mass="35692">MGRLNANASPSNPQPPQEEYQLHYQQQQQQQTENDTFPDDHLPPPPPNDTYYTVEDVQNPPPPPSQQQPQYNQLSPPVVQYPPPSPQAIPLQPVLYPQQSPHIVPPRRYTPASQPGFQQQQAVVQFPPQPVKYPPENFVGQAGYQQPMHNSGNNQGTPVGTPVPSQYPMVNQVGTEGWKTGLFDCMDDPGSVSAMLLGSSPAPFMLRLIDLTLCVPIVHSVRDKWSAIRFDRLPHWPPMPDFMHVPHKAQESLRTCRPGPDWLIHCFCEWCALCQEYRELQHRGLDPSIGYMANVARNQQQQHGEERDSFVYVCL</sequence>
<organism evidence="2 3">
    <name type="scientific">Escallonia herrerae</name>
    <dbReference type="NCBI Taxonomy" id="1293975"/>
    <lineage>
        <taxon>Eukaryota</taxon>
        <taxon>Viridiplantae</taxon>
        <taxon>Streptophyta</taxon>
        <taxon>Embryophyta</taxon>
        <taxon>Tracheophyta</taxon>
        <taxon>Spermatophyta</taxon>
        <taxon>Magnoliopsida</taxon>
        <taxon>eudicotyledons</taxon>
        <taxon>Gunneridae</taxon>
        <taxon>Pentapetalae</taxon>
        <taxon>asterids</taxon>
        <taxon>campanulids</taxon>
        <taxon>Escalloniales</taxon>
        <taxon>Escalloniaceae</taxon>
        <taxon>Escallonia</taxon>
    </lineage>
</organism>
<gene>
    <name evidence="2" type="ORF">RJ639_013458</name>
</gene>
<keyword evidence="3" id="KW-1185">Reference proteome</keyword>
<evidence type="ECO:0000313" key="2">
    <source>
        <dbReference type="EMBL" id="KAK3007849.1"/>
    </source>
</evidence>
<feature type="compositionally biased region" description="Low complexity" evidence="1">
    <location>
        <begin position="1"/>
        <end position="31"/>
    </location>
</feature>
<dbReference type="AlphaFoldDB" id="A0AA88VH89"/>
<feature type="compositionally biased region" description="Low complexity" evidence="1">
    <location>
        <begin position="67"/>
        <end position="78"/>
    </location>
</feature>
<accession>A0AA88VH89</accession>
<dbReference type="Proteomes" id="UP001188597">
    <property type="component" value="Unassembled WGS sequence"/>
</dbReference>